<dbReference type="Proteomes" id="UP001164390">
    <property type="component" value="Chromosome"/>
</dbReference>
<protein>
    <submittedName>
        <fullName evidence="2">Uncharacterized protein</fullName>
    </submittedName>
</protein>
<dbReference type="AlphaFoldDB" id="A0AA46TIY0"/>
<accession>A0AA46TIY0</accession>
<keyword evidence="1" id="KW-0472">Membrane</keyword>
<dbReference type="KEGG" id="sgrg:L0C25_23025"/>
<dbReference type="RefSeq" id="WP_271634167.1">
    <property type="nucleotide sequence ID" value="NZ_CP094970.1"/>
</dbReference>
<reference evidence="2" key="1">
    <citation type="submission" date="2022-01" db="EMBL/GenBank/DDBJ databases">
        <title>Nocardioidaceae gen. sp. A5X3R13.</title>
        <authorList>
            <person name="Lopez Marin M.A."/>
            <person name="Uhlik O."/>
        </authorList>
    </citation>
    <scope>NUCLEOTIDE SEQUENCE</scope>
    <source>
        <strain evidence="2">A5X3R13</strain>
    </source>
</reference>
<sequence length="33" mass="3564">MRLGAVALDLSPMILLIGLYLLQIINSAVFFSA</sequence>
<feature type="transmembrane region" description="Helical" evidence="1">
    <location>
        <begin position="12"/>
        <end position="31"/>
    </location>
</feature>
<keyword evidence="1" id="KW-1133">Transmembrane helix</keyword>
<evidence type="ECO:0000313" key="2">
    <source>
        <dbReference type="EMBL" id="UYM05348.1"/>
    </source>
</evidence>
<dbReference type="EMBL" id="CP094970">
    <property type="protein sequence ID" value="UYM05348.1"/>
    <property type="molecule type" value="Genomic_DNA"/>
</dbReference>
<evidence type="ECO:0000256" key="1">
    <source>
        <dbReference type="SAM" id="Phobius"/>
    </source>
</evidence>
<keyword evidence="1" id="KW-0812">Transmembrane</keyword>
<evidence type="ECO:0000313" key="3">
    <source>
        <dbReference type="Proteomes" id="UP001164390"/>
    </source>
</evidence>
<gene>
    <name evidence="2" type="ORF">L0C25_23025</name>
</gene>
<organism evidence="2 3">
    <name type="scientific">Solicola gregarius</name>
    <dbReference type="NCBI Taxonomy" id="2908642"/>
    <lineage>
        <taxon>Bacteria</taxon>
        <taxon>Bacillati</taxon>
        <taxon>Actinomycetota</taxon>
        <taxon>Actinomycetes</taxon>
        <taxon>Propionibacteriales</taxon>
        <taxon>Nocardioidaceae</taxon>
        <taxon>Solicola</taxon>
    </lineage>
</organism>
<name>A0AA46TIY0_9ACTN</name>
<proteinExistence type="predicted"/>
<keyword evidence="3" id="KW-1185">Reference proteome</keyword>